<feature type="region of interest" description="Disordered" evidence="1">
    <location>
        <begin position="410"/>
        <end position="513"/>
    </location>
</feature>
<feature type="region of interest" description="Disordered" evidence="1">
    <location>
        <begin position="246"/>
        <end position="270"/>
    </location>
</feature>
<feature type="compositionally biased region" description="Pro residues" evidence="1">
    <location>
        <begin position="937"/>
        <end position="947"/>
    </location>
</feature>
<feature type="compositionally biased region" description="Low complexity" evidence="1">
    <location>
        <begin position="870"/>
        <end position="896"/>
    </location>
</feature>
<feature type="transmembrane region" description="Helical" evidence="2">
    <location>
        <begin position="42"/>
        <end position="66"/>
    </location>
</feature>
<comment type="caution">
    <text evidence="3">The sequence shown here is derived from an EMBL/GenBank/DDBJ whole genome shotgun (WGS) entry which is preliminary data.</text>
</comment>
<keyword evidence="2" id="KW-0812">Transmembrane</keyword>
<feature type="compositionally biased region" description="Acidic residues" evidence="1">
    <location>
        <begin position="1048"/>
        <end position="1071"/>
    </location>
</feature>
<feature type="region of interest" description="Disordered" evidence="1">
    <location>
        <begin position="300"/>
        <end position="327"/>
    </location>
</feature>
<evidence type="ECO:0000313" key="3">
    <source>
        <dbReference type="EMBL" id="KAJ7038661.1"/>
    </source>
</evidence>
<dbReference type="EMBL" id="JARJCM010000030">
    <property type="protein sequence ID" value="KAJ7038661.1"/>
    <property type="molecule type" value="Genomic_DNA"/>
</dbReference>
<proteinExistence type="predicted"/>
<reference evidence="3" key="1">
    <citation type="submission" date="2023-03" db="EMBL/GenBank/DDBJ databases">
        <title>Massive genome expansion in bonnet fungi (Mycena s.s.) driven by repeated elements and novel gene families across ecological guilds.</title>
        <authorList>
            <consortium name="Lawrence Berkeley National Laboratory"/>
            <person name="Harder C.B."/>
            <person name="Miyauchi S."/>
            <person name="Viragh M."/>
            <person name="Kuo A."/>
            <person name="Thoen E."/>
            <person name="Andreopoulos B."/>
            <person name="Lu D."/>
            <person name="Skrede I."/>
            <person name="Drula E."/>
            <person name="Henrissat B."/>
            <person name="Morin E."/>
            <person name="Kohler A."/>
            <person name="Barry K."/>
            <person name="LaButti K."/>
            <person name="Morin E."/>
            <person name="Salamov A."/>
            <person name="Lipzen A."/>
            <person name="Mereny Z."/>
            <person name="Hegedus B."/>
            <person name="Baldrian P."/>
            <person name="Stursova M."/>
            <person name="Weitz H."/>
            <person name="Taylor A."/>
            <person name="Grigoriev I.V."/>
            <person name="Nagy L.G."/>
            <person name="Martin F."/>
            <person name="Kauserud H."/>
        </authorList>
    </citation>
    <scope>NUCLEOTIDE SEQUENCE</scope>
    <source>
        <strain evidence="3">CBHHK200</strain>
    </source>
</reference>
<feature type="compositionally biased region" description="Basic and acidic residues" evidence="1">
    <location>
        <begin position="950"/>
        <end position="965"/>
    </location>
</feature>
<keyword evidence="4" id="KW-1185">Reference proteome</keyword>
<feature type="compositionally biased region" description="Basic and acidic residues" evidence="1">
    <location>
        <begin position="462"/>
        <end position="472"/>
    </location>
</feature>
<name>A0AAD6X8C5_9AGAR</name>
<feature type="compositionally biased region" description="Basic and acidic residues" evidence="1">
    <location>
        <begin position="992"/>
        <end position="1002"/>
    </location>
</feature>
<sequence length="1081" mass="115590">MGENIGNKKMTLLRIEPMHGDLTTLHNILSIQSKDAQKTQRVSLGCGLVALMTSAAMFAPCVLLMAHSAHSPHLQFNIPDKAHLWANSMQLRDAIDQSQFRDSECIHFDLASPTSKAIFTRPENRPRIDSNPIRRIPSPAQRRGSDPLMASQRGWIMAIRKVAGAKIGVVHEFRALQQVVLYDISFGARAGAYRNKLARLPSSVFRGGSVVLDWHNGNYNARLPGPGLGGIEIRAGAHAAIAIARRKEEERRKKKKEVRKKKEEEGGGVSMTVASESTQKVKCMHMHRWEWPSAQSKSWHSRIRRGRRSSSGRIEDRKPPVSGSVGSTTSTLNLLRCRLNGIMIVLASALLIRHDAERITITTTSPSPSVTEFSLFDANHGPPRALFLRPAPPRVRYDAHADWEAGTVRGDAAGRGKKQKCGAGEEGTPVGGEGRRGGGVSGAPTQRRRRDGTGGAEFAGPRLDRMSCKDSELNTTGRGVASSPPALQDLQAGQRSEAKVEGRRSKQRWRTQARKANDAGFGFEYNYLVSLLPRFSSSLVLSPTTTTAMQVDASRAPPFSLLEFGDLVSAALASPDPIRPLSAASPSLFSLTLPPRETDTRSVTTNVTSRRRVRTLLTKFKKRASSAFAFVALYAPSTRPLSRPKSPAYRIPELRLSVSASTAHLASSSPSASATVADADDADDAEAEADARFAPTLPLVMQYERAYGKSVPELPLRGYPSYSRLHSASSSPSTSTSSCSCSSSGSSYPTTPTALSTVSESSSSASECEDGRSRWSASVCSGDESASASASPPADEDAFVVPPPTTHVLRRRTSTRARLARALLPPPKPVPSLPLPPLPPIPPMPTMPTKYATFSASSNSNSRALIPSFSSNSSAAAAPPSLARAPPLRSTKSLAPAPGPPALARPKTPTPGSSASLRRGRSAQRQRERQSLLDAFPVPPAFTPPSPVKEIGRAEERGREREDGAKPSAAAVVLVLGVAREVEVDTLGGARESAREDGADPRPRRRAGSPFPFARAPNPSRLEGSRFAFGVDSGEGGDSDAGGSESGDSSEPEEEDGDASEEDAGEEDGEDEVFHSACSGA</sequence>
<organism evidence="3 4">
    <name type="scientific">Mycena alexandri</name>
    <dbReference type="NCBI Taxonomy" id="1745969"/>
    <lineage>
        <taxon>Eukaryota</taxon>
        <taxon>Fungi</taxon>
        <taxon>Dikarya</taxon>
        <taxon>Basidiomycota</taxon>
        <taxon>Agaricomycotina</taxon>
        <taxon>Agaricomycetes</taxon>
        <taxon>Agaricomycetidae</taxon>
        <taxon>Agaricales</taxon>
        <taxon>Marasmiineae</taxon>
        <taxon>Mycenaceae</taxon>
        <taxon>Mycena</taxon>
    </lineage>
</organism>
<feature type="compositionally biased region" description="Low complexity" evidence="1">
    <location>
        <begin position="783"/>
        <end position="793"/>
    </location>
</feature>
<evidence type="ECO:0000256" key="2">
    <source>
        <dbReference type="SAM" id="Phobius"/>
    </source>
</evidence>
<feature type="compositionally biased region" description="Gly residues" evidence="1">
    <location>
        <begin position="429"/>
        <end position="441"/>
    </location>
</feature>
<gene>
    <name evidence="3" type="ORF">C8F04DRAFT_1231844</name>
</gene>
<feature type="region of interest" description="Disordered" evidence="1">
    <location>
        <begin position="122"/>
        <end position="147"/>
    </location>
</feature>
<feature type="region of interest" description="Disordered" evidence="1">
    <location>
        <begin position="982"/>
        <end position="1081"/>
    </location>
</feature>
<feature type="compositionally biased region" description="Acidic residues" evidence="1">
    <location>
        <begin position="678"/>
        <end position="687"/>
    </location>
</feature>
<feature type="region of interest" description="Disordered" evidence="1">
    <location>
        <begin position="667"/>
        <end position="687"/>
    </location>
</feature>
<protein>
    <submittedName>
        <fullName evidence="3">Uncharacterized protein</fullName>
    </submittedName>
</protein>
<evidence type="ECO:0000313" key="4">
    <source>
        <dbReference type="Proteomes" id="UP001218188"/>
    </source>
</evidence>
<dbReference type="Proteomes" id="UP001218188">
    <property type="component" value="Unassembled WGS sequence"/>
</dbReference>
<accession>A0AAD6X8C5</accession>
<keyword evidence="2" id="KW-0472">Membrane</keyword>
<feature type="compositionally biased region" description="Low complexity" evidence="1">
    <location>
        <begin position="667"/>
        <end position="677"/>
    </location>
</feature>
<dbReference type="AlphaFoldDB" id="A0AAD6X8C5"/>
<feature type="compositionally biased region" description="Low complexity" evidence="1">
    <location>
        <begin position="724"/>
        <end position="766"/>
    </location>
</feature>
<keyword evidence="2" id="KW-1133">Transmembrane helix</keyword>
<feature type="region of interest" description="Disordered" evidence="1">
    <location>
        <begin position="870"/>
        <end position="968"/>
    </location>
</feature>
<evidence type="ECO:0000256" key="1">
    <source>
        <dbReference type="SAM" id="MobiDB-lite"/>
    </source>
</evidence>
<feature type="compositionally biased region" description="Basic residues" evidence="1">
    <location>
        <begin position="300"/>
        <end position="310"/>
    </location>
</feature>
<feature type="region of interest" description="Disordered" evidence="1">
    <location>
        <begin position="724"/>
        <end position="805"/>
    </location>
</feature>